<sequence length="1033" mass="110945">MTLPELCIRRPVMTTLMMVALLIFGIIGYRALPVSELPAVDFPTISVTANLPGASPETMAAAVATPLEGQFSTIAGLDSMTSTSAQGSTTITLQFALDRNIDAAAQDVQSSIAAALRKLPPNMPTPPSFRKVNPADSPIFYIAMSSPTLPLSLVHEYAETQLAQRLSTVPGVAQVQIYGSQKFAVRVQANPDQLAARGVGIDELQQAIAQGNVNQPVGQLDGSRQTFALKDNGQLNNAAAYRPLIVTWRNGAPVRLEDVATPIDSVENTRIASWNVDKRAIVLAVQRQPGANTIETVDSIKRILPSFQAKLPAAVTMKILFDRSTSIRHAIDDVQFTLVLSGFLVILVILLFLRNLSATVIPSLALPISVVGTFAMMSVLGYSLDNLSLLALTLSVGFVVDDAIVMLENIVRHVEAGEPPFQAAIKGAKEIGFTIISMTISLIAVFIPVLFMQGIVGRLLHEFAVTICVAILVSGFVSLTLTPMLCSRYVRHAEPAAHGRIFQLFERFFDALLSGYEKTLKIAISHPRLILASFAATLLLTGLLFTQVPKDFIPSGDSGQIIAFTEGAQDASFVSMVAHQRAVADIVAQDPDIASFMSSVGAGGIRPTANTGTVFMILKPASERNSTPDQIIQRLRPKLAEVPGIKVYMQNPPVIRIGGQLTAAQYQYTLQDTDLNELYQWTATLTDKIRLLPGFIDVTNNLNNLSPVVGVDIDRDKLSALGLSFGQVEDALQSAFSARQVSTIYGSTAQYQVILEVAPEYQADPQALSRIYVRGNGKLIPLDTVAHFSRKTQALTVNHQGQLPSVTISFNLLPGVSLGDAVDRIKALERDTRVPVSLTTSLQGTAQAFQSSLQGLGVLLLVAVLVVYLVLGVLYESFIHPLTILSGLPSAGLGALITLFLFKVDLSLYAFVGVIMLIGIVKKNAIMMIDFALERQRKDGMAPGEAIFQASLIRFRPIMMTTMAALVGTLPIALGIGAGAEVRQPLGLAVVGGLMLSQVLTLYLTPVVYVYLDRFTDKSGDPVAIEAAANPVN</sequence>
<evidence type="ECO:0000313" key="3">
    <source>
        <dbReference type="Proteomes" id="UP001165384"/>
    </source>
</evidence>
<dbReference type="SUPFAM" id="SSF82866">
    <property type="entry name" value="Multidrug efflux transporter AcrB transmembrane domain"/>
    <property type="match status" value="2"/>
</dbReference>
<feature type="transmembrane region" description="Helical" evidence="1">
    <location>
        <begin position="365"/>
        <end position="384"/>
    </location>
</feature>
<dbReference type="InterPro" id="IPR027463">
    <property type="entry name" value="AcrB_DN_DC_subdom"/>
</dbReference>
<feature type="transmembrane region" description="Helical" evidence="1">
    <location>
        <begin position="958"/>
        <end position="980"/>
    </location>
</feature>
<organism evidence="2 3">
    <name type="scientific">Dechloromonas hankyongensis</name>
    <dbReference type="NCBI Taxonomy" id="2908002"/>
    <lineage>
        <taxon>Bacteria</taxon>
        <taxon>Pseudomonadati</taxon>
        <taxon>Pseudomonadota</taxon>
        <taxon>Betaproteobacteria</taxon>
        <taxon>Rhodocyclales</taxon>
        <taxon>Azonexaceae</taxon>
        <taxon>Dechloromonas</taxon>
    </lineage>
</organism>
<dbReference type="Gene3D" id="3.30.70.1430">
    <property type="entry name" value="Multidrug efflux transporter AcrB pore domain"/>
    <property type="match status" value="2"/>
</dbReference>
<proteinExistence type="predicted"/>
<feature type="transmembrane region" description="Helical" evidence="1">
    <location>
        <begin position="390"/>
        <end position="411"/>
    </location>
</feature>
<feature type="transmembrane region" description="Helical" evidence="1">
    <location>
        <begin position="463"/>
        <end position="482"/>
    </location>
</feature>
<evidence type="ECO:0000256" key="1">
    <source>
        <dbReference type="SAM" id="Phobius"/>
    </source>
</evidence>
<dbReference type="Pfam" id="PF00873">
    <property type="entry name" value="ACR_tran"/>
    <property type="match status" value="1"/>
</dbReference>
<keyword evidence="1" id="KW-1133">Transmembrane helix</keyword>
<dbReference type="Proteomes" id="UP001165384">
    <property type="component" value="Unassembled WGS sequence"/>
</dbReference>
<dbReference type="RefSeq" id="WP_275711557.1">
    <property type="nucleotide sequence ID" value="NZ_JAKLTN010000002.1"/>
</dbReference>
<evidence type="ECO:0000313" key="2">
    <source>
        <dbReference type="EMBL" id="MCG2578223.1"/>
    </source>
</evidence>
<comment type="caution">
    <text evidence="2">The sequence shown here is derived from an EMBL/GenBank/DDBJ whole genome shotgun (WGS) entry which is preliminary data.</text>
</comment>
<accession>A0ABS9K4Y7</accession>
<feature type="transmembrane region" description="Helical" evidence="1">
    <location>
        <begin position="12"/>
        <end position="32"/>
    </location>
</feature>
<feature type="transmembrane region" description="Helical" evidence="1">
    <location>
        <begin position="855"/>
        <end position="875"/>
    </location>
</feature>
<feature type="transmembrane region" description="Helical" evidence="1">
    <location>
        <begin position="908"/>
        <end position="933"/>
    </location>
</feature>
<feature type="transmembrane region" description="Helical" evidence="1">
    <location>
        <begin position="431"/>
        <end position="451"/>
    </location>
</feature>
<dbReference type="InterPro" id="IPR001036">
    <property type="entry name" value="Acrflvin-R"/>
</dbReference>
<dbReference type="Gene3D" id="3.30.2090.10">
    <property type="entry name" value="Multidrug efflux transporter AcrB TolC docking domain, DN and DC subdomains"/>
    <property type="match status" value="2"/>
</dbReference>
<feature type="transmembrane region" description="Helical" evidence="1">
    <location>
        <begin position="529"/>
        <end position="548"/>
    </location>
</feature>
<keyword evidence="1" id="KW-0472">Membrane</keyword>
<keyword evidence="1" id="KW-0812">Transmembrane</keyword>
<feature type="transmembrane region" description="Helical" evidence="1">
    <location>
        <begin position="882"/>
        <end position="902"/>
    </location>
</feature>
<keyword evidence="3" id="KW-1185">Reference proteome</keyword>
<feature type="transmembrane region" description="Helical" evidence="1">
    <location>
        <begin position="334"/>
        <end position="353"/>
    </location>
</feature>
<gene>
    <name evidence="2" type="ORF">LZ012_14600</name>
</gene>
<dbReference type="SUPFAM" id="SSF82693">
    <property type="entry name" value="Multidrug efflux transporter AcrB pore domain, PN1, PN2, PC1 and PC2 subdomains"/>
    <property type="match status" value="4"/>
</dbReference>
<dbReference type="PANTHER" id="PTHR32063:SF21">
    <property type="entry name" value="MULTIDRUG RESISTANCE PROTEIN MDTB"/>
    <property type="match status" value="1"/>
</dbReference>
<dbReference type="Gene3D" id="3.30.70.1440">
    <property type="entry name" value="Multidrug efflux transporter AcrB pore domain"/>
    <property type="match status" value="1"/>
</dbReference>
<dbReference type="SUPFAM" id="SSF82714">
    <property type="entry name" value="Multidrug efflux transporter AcrB TolC docking domain, DN and DC subdomains"/>
    <property type="match status" value="2"/>
</dbReference>
<feature type="transmembrane region" description="Helical" evidence="1">
    <location>
        <begin position="986"/>
        <end position="1012"/>
    </location>
</feature>
<dbReference type="PRINTS" id="PR00702">
    <property type="entry name" value="ACRIFLAVINRP"/>
</dbReference>
<reference evidence="2" key="1">
    <citation type="submission" date="2022-01" db="EMBL/GenBank/DDBJ databases">
        <authorList>
            <person name="Jo J.-H."/>
            <person name="Im W.-T."/>
        </authorList>
    </citation>
    <scope>NUCLEOTIDE SEQUENCE</scope>
    <source>
        <strain evidence="2">XY25</strain>
    </source>
</reference>
<dbReference type="Gene3D" id="1.20.1640.10">
    <property type="entry name" value="Multidrug efflux transporter AcrB transmembrane domain"/>
    <property type="match status" value="2"/>
</dbReference>
<dbReference type="EMBL" id="JAKLTN010000002">
    <property type="protein sequence ID" value="MCG2578223.1"/>
    <property type="molecule type" value="Genomic_DNA"/>
</dbReference>
<dbReference type="Gene3D" id="3.30.70.1320">
    <property type="entry name" value="Multidrug efflux transporter AcrB pore domain like"/>
    <property type="match status" value="1"/>
</dbReference>
<name>A0ABS9K4Y7_9RHOO</name>
<dbReference type="PANTHER" id="PTHR32063">
    <property type="match status" value="1"/>
</dbReference>
<protein>
    <submittedName>
        <fullName evidence="2">Efflux RND transporter permease subunit</fullName>
    </submittedName>
</protein>